<evidence type="ECO:0000313" key="3">
    <source>
        <dbReference type="EMBL" id="MBX7487809.1"/>
    </source>
</evidence>
<feature type="transmembrane region" description="Helical" evidence="2">
    <location>
        <begin position="298"/>
        <end position="317"/>
    </location>
</feature>
<feature type="transmembrane region" description="Helical" evidence="2">
    <location>
        <begin position="218"/>
        <end position="241"/>
    </location>
</feature>
<reference evidence="3 4" key="1">
    <citation type="submission" date="2021-08" db="EMBL/GenBank/DDBJ databases">
        <title>Comparative Genomics Analysis of the Genus Qipengyuania Reveals Extensive Genetic Diversity and Metabolic Versatility, Including the Description of Fifteen Novel Species.</title>
        <authorList>
            <person name="Liu Y."/>
        </authorList>
    </citation>
    <scope>NUCLEOTIDE SEQUENCE [LARGE SCALE GENOMIC DNA]</scope>
    <source>
        <strain evidence="3 4">GH25</strain>
    </source>
</reference>
<sequence>MNLPDRPLAALPRWGAAALLIATVLACVWNVRALEARNSVHEADIEHRLALGERVDMDLYRAIDARVAAGENYYEAAAKEHREFGMPTSPFVTIRTPVLAWTSALWGSDGWRAIAAFMWGANVLAWYAALRGRGRVEAAVGAGLAALFGMVAFIPDIPFSHELLAGLMLSLALALSVGRLWTGSLILAACAIALRELALPFLLAWGSAGFLAGERAKVLSICGTLMIIALGLALHAFAVAGVREPGDLTSPGWSGMVGPALALYGIHVTTLLQTLPVWLAGPLGVLPLLGWLAVGGRLGVFASAWFAGFIAAIAIFARQENFYWMGLFVPAYGVGLAFAPRAVTDLFLAIRSASRPPPRTHSDYDDNAVKRLDAHRDHPTLVGSLNDQIDYAPNQSDAEQSESR</sequence>
<feature type="transmembrane region" description="Helical" evidence="2">
    <location>
        <begin position="12"/>
        <end position="31"/>
    </location>
</feature>
<keyword evidence="2" id="KW-0812">Transmembrane</keyword>
<feature type="transmembrane region" description="Helical" evidence="2">
    <location>
        <begin position="136"/>
        <end position="154"/>
    </location>
</feature>
<evidence type="ECO:0008006" key="5">
    <source>
        <dbReference type="Google" id="ProtNLM"/>
    </source>
</evidence>
<feature type="compositionally biased region" description="Polar residues" evidence="1">
    <location>
        <begin position="383"/>
        <end position="398"/>
    </location>
</feature>
<keyword evidence="2" id="KW-1133">Transmembrane helix</keyword>
<feature type="transmembrane region" description="Helical" evidence="2">
    <location>
        <begin position="261"/>
        <end position="286"/>
    </location>
</feature>
<feature type="transmembrane region" description="Helical" evidence="2">
    <location>
        <begin position="186"/>
        <end position="206"/>
    </location>
</feature>
<feature type="transmembrane region" description="Helical" evidence="2">
    <location>
        <begin position="323"/>
        <end position="350"/>
    </location>
</feature>
<comment type="caution">
    <text evidence="3">The sequence shown here is derived from an EMBL/GenBank/DDBJ whole genome shotgun (WGS) entry which is preliminary data.</text>
</comment>
<organism evidence="3 4">
    <name type="scientific">Qipengyuania pacifica</name>
    <dbReference type="NCBI Taxonomy" id="2860199"/>
    <lineage>
        <taxon>Bacteria</taxon>
        <taxon>Pseudomonadati</taxon>
        <taxon>Pseudomonadota</taxon>
        <taxon>Alphaproteobacteria</taxon>
        <taxon>Sphingomonadales</taxon>
        <taxon>Erythrobacteraceae</taxon>
        <taxon>Qipengyuania</taxon>
    </lineage>
</organism>
<keyword evidence="4" id="KW-1185">Reference proteome</keyword>
<accession>A0ABS7JGB5</accession>
<protein>
    <recommendedName>
        <fullName evidence="5">DUF2029 domain-containing protein</fullName>
    </recommendedName>
</protein>
<evidence type="ECO:0000256" key="2">
    <source>
        <dbReference type="SAM" id="Phobius"/>
    </source>
</evidence>
<dbReference type="EMBL" id="JAIGNQ010000001">
    <property type="protein sequence ID" value="MBX7487809.1"/>
    <property type="molecule type" value="Genomic_DNA"/>
</dbReference>
<evidence type="ECO:0000313" key="4">
    <source>
        <dbReference type="Proteomes" id="UP000776651"/>
    </source>
</evidence>
<proteinExistence type="predicted"/>
<name>A0ABS7JGB5_9SPHN</name>
<keyword evidence="2" id="KW-0472">Membrane</keyword>
<evidence type="ECO:0000256" key="1">
    <source>
        <dbReference type="SAM" id="MobiDB-lite"/>
    </source>
</evidence>
<dbReference type="PROSITE" id="PS51257">
    <property type="entry name" value="PROKAR_LIPOPROTEIN"/>
    <property type="match status" value="1"/>
</dbReference>
<dbReference type="Proteomes" id="UP000776651">
    <property type="component" value="Unassembled WGS sequence"/>
</dbReference>
<dbReference type="RefSeq" id="WP_221597293.1">
    <property type="nucleotide sequence ID" value="NZ_JAIGNQ010000001.1"/>
</dbReference>
<feature type="region of interest" description="Disordered" evidence="1">
    <location>
        <begin position="380"/>
        <end position="404"/>
    </location>
</feature>
<gene>
    <name evidence="3" type="ORF">K3177_04715</name>
</gene>